<feature type="active site" evidence="15">
    <location>
        <position position="119"/>
    </location>
</feature>
<dbReference type="GO" id="GO:0019843">
    <property type="term" value="F:rRNA binding"/>
    <property type="evidence" value="ECO:0007669"/>
    <property type="project" value="UniProtKB-KW"/>
</dbReference>
<evidence type="ECO:0000256" key="8">
    <source>
        <dbReference type="ARBA" id="ARBA00022694"/>
    </source>
</evidence>
<dbReference type="InterPro" id="IPR011907">
    <property type="entry name" value="RNase_III"/>
</dbReference>
<keyword evidence="9 15" id="KW-0540">Nuclease</keyword>
<evidence type="ECO:0000313" key="18">
    <source>
        <dbReference type="EMBL" id="KAF7599084.1"/>
    </source>
</evidence>
<name>A0A272ESS3_9RHOO</name>
<dbReference type="GO" id="GO:0006397">
    <property type="term" value="P:mRNA processing"/>
    <property type="evidence" value="ECO:0007669"/>
    <property type="project" value="UniProtKB-UniRule"/>
</dbReference>
<evidence type="ECO:0000256" key="12">
    <source>
        <dbReference type="ARBA" id="ARBA00022801"/>
    </source>
</evidence>
<comment type="function">
    <text evidence="15">Digests double-stranded RNA. Involved in the processing of primary rRNA transcript to yield the immediate precursors to the large and small rRNAs (23S and 16S). Processes some mRNAs, and tRNAs when they are encoded in the rRNA operon. Processes pre-crRNA and tracrRNA of type II CRISPR loci if present in the organism.</text>
</comment>
<keyword evidence="15" id="KW-0699">rRNA-binding</keyword>
<evidence type="ECO:0000313" key="21">
    <source>
        <dbReference type="Proteomes" id="UP000623509"/>
    </source>
</evidence>
<evidence type="ECO:0000259" key="17">
    <source>
        <dbReference type="PROSITE" id="PS50142"/>
    </source>
</evidence>
<dbReference type="AlphaFoldDB" id="A0A272ESS3"/>
<gene>
    <name evidence="15" type="primary">rnc</name>
    <name evidence="18" type="ORF">BGI27_09660</name>
    <name evidence="19" type="ORF">CGU29_08910</name>
</gene>
<dbReference type="InterPro" id="IPR036389">
    <property type="entry name" value="RNase_III_sf"/>
</dbReference>
<dbReference type="GO" id="GO:0006364">
    <property type="term" value="P:rRNA processing"/>
    <property type="evidence" value="ECO:0007669"/>
    <property type="project" value="UniProtKB-UniRule"/>
</dbReference>
<accession>A0A272ESS3</accession>
<feature type="binding site" evidence="15">
    <location>
        <position position="116"/>
    </location>
    <ligand>
        <name>Mg(2+)</name>
        <dbReference type="ChEBI" id="CHEBI:18420"/>
    </ligand>
</feature>
<dbReference type="PANTHER" id="PTHR11207:SF0">
    <property type="entry name" value="RIBONUCLEASE 3"/>
    <property type="match status" value="1"/>
</dbReference>
<reference evidence="19 20" key="2">
    <citation type="submission" date="2017-07" db="EMBL/GenBank/DDBJ databases">
        <title>Candidatus Dactylopiibacterium carminicum, a nitrogen-fixing symbiont of the cochineal insect Dactylopius coccus and Dactylopius opuntiae (Hemiptera: Coccoidea: Dactylopiidae).</title>
        <authorList>
            <person name="Vera A."/>
        </authorList>
    </citation>
    <scope>NUCLEOTIDE SEQUENCE [LARGE SCALE GENOMIC DNA]</scope>
    <source>
        <strain evidence="19 20">NFDCM</strain>
    </source>
</reference>
<dbReference type="InterPro" id="IPR000999">
    <property type="entry name" value="RNase_III_dom"/>
</dbReference>
<keyword evidence="14 15" id="KW-0694">RNA-binding</keyword>
<comment type="catalytic activity">
    <reaction evidence="1 15">
        <text>Endonucleolytic cleavage to 5'-phosphomonoester.</text>
        <dbReference type="EC" id="3.1.26.3"/>
    </reaction>
</comment>
<feature type="binding site" evidence="15">
    <location>
        <position position="43"/>
    </location>
    <ligand>
        <name>Mg(2+)</name>
        <dbReference type="ChEBI" id="CHEBI:18420"/>
    </ligand>
</feature>
<dbReference type="Pfam" id="PF00035">
    <property type="entry name" value="dsrm"/>
    <property type="match status" value="1"/>
</dbReference>
<dbReference type="SMART" id="SM00535">
    <property type="entry name" value="RIBOc"/>
    <property type="match status" value="1"/>
</dbReference>
<comment type="similarity">
    <text evidence="3">Belongs to the ribonuclease III family.</text>
</comment>
<dbReference type="GO" id="GO:0004525">
    <property type="term" value="F:ribonuclease III activity"/>
    <property type="evidence" value="ECO:0007669"/>
    <property type="project" value="UniProtKB-UniRule"/>
</dbReference>
<dbReference type="GO" id="GO:0042802">
    <property type="term" value="F:identical protein binding"/>
    <property type="evidence" value="ECO:0007669"/>
    <property type="project" value="UniProtKB-ARBA"/>
</dbReference>
<dbReference type="EMBL" id="NMRN01000022">
    <property type="protein sequence ID" value="PAS93155.1"/>
    <property type="molecule type" value="Genomic_DNA"/>
</dbReference>
<dbReference type="SUPFAM" id="SSF54768">
    <property type="entry name" value="dsRNA-binding domain-like"/>
    <property type="match status" value="1"/>
</dbReference>
<dbReference type="Pfam" id="PF14622">
    <property type="entry name" value="Ribonucleas_3_3"/>
    <property type="match status" value="1"/>
</dbReference>
<dbReference type="PROSITE" id="PS50142">
    <property type="entry name" value="RNASE_3_2"/>
    <property type="match status" value="1"/>
</dbReference>
<comment type="cofactor">
    <cofactor evidence="15">
        <name>Mg(2+)</name>
        <dbReference type="ChEBI" id="CHEBI:18420"/>
    </cofactor>
</comment>
<dbReference type="EC" id="3.1.26.3" evidence="15"/>
<dbReference type="SUPFAM" id="SSF69065">
    <property type="entry name" value="RNase III domain-like"/>
    <property type="match status" value="1"/>
</dbReference>
<keyword evidence="11 15" id="KW-0255">Endonuclease</keyword>
<dbReference type="GO" id="GO:0005737">
    <property type="term" value="C:cytoplasm"/>
    <property type="evidence" value="ECO:0007669"/>
    <property type="project" value="UniProtKB-SubCell"/>
</dbReference>
<evidence type="ECO:0000256" key="10">
    <source>
        <dbReference type="ARBA" id="ARBA00022723"/>
    </source>
</evidence>
<keyword evidence="12 15" id="KW-0378">Hydrolase</keyword>
<evidence type="ECO:0000313" key="20">
    <source>
        <dbReference type="Proteomes" id="UP000216107"/>
    </source>
</evidence>
<dbReference type="FunFam" id="3.30.160.20:FF:000003">
    <property type="entry name" value="Ribonuclease 3"/>
    <property type="match status" value="1"/>
</dbReference>
<proteinExistence type="inferred from homology"/>
<sequence>MSQAVSRTEALEQALAYRFATPALLRQALTHRSYAADHNERLEFLGDSLLNMVIAMALFERFPQAREGELSRLRARLVCQDSLHGVALELSLGEYLLLGEGEVRNGGQQRPSMLADAVEAIFGAIYRDGGFEPARRTIERLLATALAAASLDSLKDPKTALQEELQGRRLPLPRYELCATHGAAHAQEFEVACVVEALSLRSTGRGSSRRIAEQQAAAAVLAEIKA</sequence>
<dbReference type="InterPro" id="IPR014720">
    <property type="entry name" value="dsRBD_dom"/>
</dbReference>
<dbReference type="GO" id="GO:0003725">
    <property type="term" value="F:double-stranded RNA binding"/>
    <property type="evidence" value="ECO:0007669"/>
    <property type="project" value="TreeGrafter"/>
</dbReference>
<keyword evidence="6 15" id="KW-0698">rRNA processing</keyword>
<dbReference type="EMBL" id="MDUX01000028">
    <property type="protein sequence ID" value="KAF7599084.1"/>
    <property type="molecule type" value="Genomic_DNA"/>
</dbReference>
<evidence type="ECO:0000256" key="9">
    <source>
        <dbReference type="ARBA" id="ARBA00022722"/>
    </source>
</evidence>
<evidence type="ECO:0000256" key="5">
    <source>
        <dbReference type="ARBA" id="ARBA00022490"/>
    </source>
</evidence>
<evidence type="ECO:0000256" key="4">
    <source>
        <dbReference type="ARBA" id="ARBA00011738"/>
    </source>
</evidence>
<keyword evidence="21" id="KW-1185">Reference proteome</keyword>
<comment type="subcellular location">
    <subcellularLocation>
        <location evidence="2 15">Cytoplasm</location>
    </subcellularLocation>
</comment>
<dbReference type="PANTHER" id="PTHR11207">
    <property type="entry name" value="RIBONUCLEASE III"/>
    <property type="match status" value="1"/>
</dbReference>
<evidence type="ECO:0000256" key="13">
    <source>
        <dbReference type="ARBA" id="ARBA00022842"/>
    </source>
</evidence>
<dbReference type="Gene3D" id="3.30.160.20">
    <property type="match status" value="1"/>
</dbReference>
<comment type="caution">
    <text evidence="19">The sequence shown here is derived from an EMBL/GenBank/DDBJ whole genome shotgun (WGS) entry which is preliminary data.</text>
</comment>
<evidence type="ECO:0000256" key="2">
    <source>
        <dbReference type="ARBA" id="ARBA00004496"/>
    </source>
</evidence>
<dbReference type="OrthoDB" id="9805026at2"/>
<dbReference type="Proteomes" id="UP000623509">
    <property type="component" value="Unassembled WGS sequence"/>
</dbReference>
<dbReference type="Proteomes" id="UP000216107">
    <property type="component" value="Unassembled WGS sequence"/>
</dbReference>
<evidence type="ECO:0000313" key="19">
    <source>
        <dbReference type="EMBL" id="PAS93155.1"/>
    </source>
</evidence>
<dbReference type="PROSITE" id="PS50137">
    <property type="entry name" value="DS_RBD"/>
    <property type="match status" value="1"/>
</dbReference>
<keyword evidence="10 15" id="KW-0479">Metal-binding</keyword>
<evidence type="ECO:0000256" key="1">
    <source>
        <dbReference type="ARBA" id="ARBA00000109"/>
    </source>
</evidence>
<evidence type="ECO:0000256" key="15">
    <source>
        <dbReference type="HAMAP-Rule" id="MF_00104"/>
    </source>
</evidence>
<keyword evidence="13 15" id="KW-0460">Magnesium</keyword>
<organism evidence="19 20">
    <name type="scientific">Candidatus Dactylopiibacterium carminicum</name>
    <dbReference type="NCBI Taxonomy" id="857335"/>
    <lineage>
        <taxon>Bacteria</taxon>
        <taxon>Pseudomonadati</taxon>
        <taxon>Pseudomonadota</taxon>
        <taxon>Betaproteobacteria</taxon>
        <taxon>Rhodocyclales</taxon>
        <taxon>Rhodocyclaceae</taxon>
        <taxon>Candidatus Dactylopiibacterium</taxon>
    </lineage>
</organism>
<protein>
    <recommendedName>
        <fullName evidence="15">Ribonuclease 3</fullName>
        <ecNumber evidence="15">3.1.26.3</ecNumber>
    </recommendedName>
    <alternativeName>
        <fullName evidence="15">Ribonuclease III</fullName>
        <shortName evidence="15">RNase III</shortName>
    </alternativeName>
</protein>
<comment type="subunit">
    <text evidence="4 15">Homodimer.</text>
</comment>
<evidence type="ECO:0000256" key="11">
    <source>
        <dbReference type="ARBA" id="ARBA00022759"/>
    </source>
</evidence>
<feature type="domain" description="RNase III" evidence="17">
    <location>
        <begin position="8"/>
        <end position="130"/>
    </location>
</feature>
<dbReference type="PROSITE" id="PS00517">
    <property type="entry name" value="RNASE_3_1"/>
    <property type="match status" value="1"/>
</dbReference>
<dbReference type="GO" id="GO:0008033">
    <property type="term" value="P:tRNA processing"/>
    <property type="evidence" value="ECO:0007669"/>
    <property type="project" value="UniProtKB-KW"/>
</dbReference>
<feature type="domain" description="DRBM" evidence="16">
    <location>
        <begin position="156"/>
        <end position="226"/>
    </location>
</feature>
<dbReference type="CDD" id="cd10845">
    <property type="entry name" value="DSRM_RNAse_III_family"/>
    <property type="match status" value="1"/>
</dbReference>
<dbReference type="HAMAP" id="MF_00104">
    <property type="entry name" value="RNase_III"/>
    <property type="match status" value="1"/>
</dbReference>
<evidence type="ECO:0000256" key="7">
    <source>
        <dbReference type="ARBA" id="ARBA00022664"/>
    </source>
</evidence>
<feature type="binding site" evidence="15">
    <location>
        <position position="119"/>
    </location>
    <ligand>
        <name>Mg(2+)</name>
        <dbReference type="ChEBI" id="CHEBI:18420"/>
    </ligand>
</feature>
<keyword evidence="5 15" id="KW-0963">Cytoplasm</keyword>
<dbReference type="GO" id="GO:0010468">
    <property type="term" value="P:regulation of gene expression"/>
    <property type="evidence" value="ECO:0007669"/>
    <property type="project" value="TreeGrafter"/>
</dbReference>
<reference evidence="18 21" key="1">
    <citation type="submission" date="2016-08" db="EMBL/GenBank/DDBJ databases">
        <title>Candidatus Dactylopiibacterium carminicum genome sequence.</title>
        <authorList>
            <person name="Ramirez-Puebla S.T."/>
            <person name="Ormeno-Orrillo E."/>
            <person name="Vera-Ponce De Leon A."/>
            <person name="Luis L."/>
            <person name="Sanchez-Flores A."/>
            <person name="Monica R."/>
            <person name="Martinez-Romero E."/>
        </authorList>
    </citation>
    <scope>NUCLEOTIDE SEQUENCE [LARGE SCALE GENOMIC DNA]</scope>
    <source>
        <strain evidence="18">END1</strain>
    </source>
</reference>
<dbReference type="CDD" id="cd00593">
    <property type="entry name" value="RIBOc"/>
    <property type="match status" value="1"/>
</dbReference>
<evidence type="ECO:0000259" key="16">
    <source>
        <dbReference type="PROSITE" id="PS50137"/>
    </source>
</evidence>
<dbReference type="GO" id="GO:0046872">
    <property type="term" value="F:metal ion binding"/>
    <property type="evidence" value="ECO:0007669"/>
    <property type="project" value="UniProtKB-KW"/>
</dbReference>
<evidence type="ECO:0000256" key="14">
    <source>
        <dbReference type="ARBA" id="ARBA00022884"/>
    </source>
</evidence>
<dbReference type="NCBIfam" id="TIGR02191">
    <property type="entry name" value="RNaseIII"/>
    <property type="match status" value="1"/>
</dbReference>
<keyword evidence="7 15" id="KW-0507">mRNA processing</keyword>
<dbReference type="Gene3D" id="1.10.1520.10">
    <property type="entry name" value="Ribonuclease III domain"/>
    <property type="match status" value="1"/>
</dbReference>
<dbReference type="SMART" id="SM00358">
    <property type="entry name" value="DSRM"/>
    <property type="match status" value="1"/>
</dbReference>
<evidence type="ECO:0000256" key="6">
    <source>
        <dbReference type="ARBA" id="ARBA00022552"/>
    </source>
</evidence>
<dbReference type="RefSeq" id="WP_095524679.1">
    <property type="nucleotide sequence ID" value="NZ_MDUX01000028.1"/>
</dbReference>
<keyword evidence="8 15" id="KW-0819">tRNA processing</keyword>
<evidence type="ECO:0000256" key="3">
    <source>
        <dbReference type="ARBA" id="ARBA00010183"/>
    </source>
</evidence>
<dbReference type="FunFam" id="1.10.1520.10:FF:000001">
    <property type="entry name" value="Ribonuclease 3"/>
    <property type="match status" value="1"/>
</dbReference>
<feature type="active site" evidence="15">
    <location>
        <position position="47"/>
    </location>
</feature>